<reference evidence="1" key="1">
    <citation type="journal article" date="2023" name="bioRxiv">
        <title>Improved chromosome-level genome assembly for marigold (Tagetes erecta).</title>
        <authorList>
            <person name="Jiang F."/>
            <person name="Yuan L."/>
            <person name="Wang S."/>
            <person name="Wang H."/>
            <person name="Xu D."/>
            <person name="Wang A."/>
            <person name="Fan W."/>
        </authorList>
    </citation>
    <scope>NUCLEOTIDE SEQUENCE</scope>
    <source>
        <strain evidence="1">WSJ</strain>
        <tissue evidence="1">Leaf</tissue>
    </source>
</reference>
<sequence length="77" mass="8671">MRYCRFSSNGDKQMDAISNDTVNDVKVWIVNDSISSDRDDWMEVCPPIMTDGEDVFEALGGGFNDAEIFEGLWKTNA</sequence>
<dbReference type="Proteomes" id="UP001229421">
    <property type="component" value="Unassembled WGS sequence"/>
</dbReference>
<dbReference type="AlphaFoldDB" id="A0AAD8NY45"/>
<name>A0AAD8NY45_TARER</name>
<dbReference type="EMBL" id="JAUHHV010000005">
    <property type="protein sequence ID" value="KAK1425059.1"/>
    <property type="molecule type" value="Genomic_DNA"/>
</dbReference>
<keyword evidence="2" id="KW-1185">Reference proteome</keyword>
<gene>
    <name evidence="1" type="ORF">QVD17_20402</name>
</gene>
<proteinExistence type="predicted"/>
<accession>A0AAD8NY45</accession>
<evidence type="ECO:0000313" key="1">
    <source>
        <dbReference type="EMBL" id="KAK1425059.1"/>
    </source>
</evidence>
<comment type="caution">
    <text evidence="1">The sequence shown here is derived from an EMBL/GenBank/DDBJ whole genome shotgun (WGS) entry which is preliminary data.</text>
</comment>
<organism evidence="1 2">
    <name type="scientific">Tagetes erecta</name>
    <name type="common">African marigold</name>
    <dbReference type="NCBI Taxonomy" id="13708"/>
    <lineage>
        <taxon>Eukaryota</taxon>
        <taxon>Viridiplantae</taxon>
        <taxon>Streptophyta</taxon>
        <taxon>Embryophyta</taxon>
        <taxon>Tracheophyta</taxon>
        <taxon>Spermatophyta</taxon>
        <taxon>Magnoliopsida</taxon>
        <taxon>eudicotyledons</taxon>
        <taxon>Gunneridae</taxon>
        <taxon>Pentapetalae</taxon>
        <taxon>asterids</taxon>
        <taxon>campanulids</taxon>
        <taxon>Asterales</taxon>
        <taxon>Asteraceae</taxon>
        <taxon>Asteroideae</taxon>
        <taxon>Heliantheae alliance</taxon>
        <taxon>Tageteae</taxon>
        <taxon>Tagetes</taxon>
    </lineage>
</organism>
<protein>
    <submittedName>
        <fullName evidence="1">Uncharacterized protein</fullName>
    </submittedName>
</protein>
<evidence type="ECO:0000313" key="2">
    <source>
        <dbReference type="Proteomes" id="UP001229421"/>
    </source>
</evidence>